<evidence type="ECO:0000259" key="2">
    <source>
        <dbReference type="PROSITE" id="PS50966"/>
    </source>
</evidence>
<dbReference type="PROSITE" id="PS50966">
    <property type="entry name" value="ZF_SWIM"/>
    <property type="match status" value="1"/>
</dbReference>
<comment type="caution">
    <text evidence="3">The sequence shown here is derived from an EMBL/GenBank/DDBJ whole genome shotgun (WGS) entry which is preliminary data.</text>
</comment>
<dbReference type="GO" id="GO:0008270">
    <property type="term" value="F:zinc ion binding"/>
    <property type="evidence" value="ECO:0007669"/>
    <property type="project" value="UniProtKB-KW"/>
</dbReference>
<protein>
    <recommendedName>
        <fullName evidence="2">SWIM-type domain-containing protein</fullName>
    </recommendedName>
</protein>
<dbReference type="AlphaFoldDB" id="A0A015K2T3"/>
<reference evidence="3 4" key="1">
    <citation type="submission" date="2014-02" db="EMBL/GenBank/DDBJ databases">
        <title>Single nucleus genome sequencing reveals high similarity among nuclei of an endomycorrhizal fungus.</title>
        <authorList>
            <person name="Lin K."/>
            <person name="Geurts R."/>
            <person name="Zhang Z."/>
            <person name="Limpens E."/>
            <person name="Saunders D.G."/>
            <person name="Mu D."/>
            <person name="Pang E."/>
            <person name="Cao H."/>
            <person name="Cha H."/>
            <person name="Lin T."/>
            <person name="Zhou Q."/>
            <person name="Shang Y."/>
            <person name="Li Y."/>
            <person name="Ivanov S."/>
            <person name="Sharma T."/>
            <person name="Velzen R.V."/>
            <person name="Ruijter N.D."/>
            <person name="Aanen D.K."/>
            <person name="Win J."/>
            <person name="Kamoun S."/>
            <person name="Bisseling T."/>
            <person name="Huang S."/>
        </authorList>
    </citation>
    <scope>NUCLEOTIDE SEQUENCE [LARGE SCALE GENOMIC DNA]</scope>
    <source>
        <strain evidence="4">DAOM197198w</strain>
    </source>
</reference>
<dbReference type="PANTHER" id="PTHR31569">
    <property type="entry name" value="SWIM-TYPE DOMAIN-CONTAINING PROTEIN"/>
    <property type="match status" value="1"/>
</dbReference>
<dbReference type="STRING" id="1432141.A0A015K2T3"/>
<dbReference type="InterPro" id="IPR007527">
    <property type="entry name" value="Znf_SWIM"/>
</dbReference>
<gene>
    <name evidence="3" type="ORF">RirG_241430</name>
</gene>
<feature type="domain" description="SWIM-type" evidence="2">
    <location>
        <begin position="516"/>
        <end position="549"/>
    </location>
</feature>
<dbReference type="InterPro" id="IPR052579">
    <property type="entry name" value="Zinc_finger_SWIM"/>
</dbReference>
<dbReference type="PANTHER" id="PTHR31569:SF4">
    <property type="entry name" value="SWIM-TYPE DOMAIN-CONTAINING PROTEIN"/>
    <property type="match status" value="1"/>
</dbReference>
<keyword evidence="1" id="KW-0863">Zinc-finger</keyword>
<evidence type="ECO:0000313" key="3">
    <source>
        <dbReference type="EMBL" id="EXX53711.1"/>
    </source>
</evidence>
<accession>A0A015K2T3</accession>
<sequence length="673" mass="79906">MINDIGKEEYLENCESGIEFSCIIDISFLSNKTPKEMADNVKNFIGEVDGYYYIYSKEYHSKKDDKIYTYWYKCSQDRSLAKRPRKNVNEEKNRDKIPIERFDCDSAIKIIINTNDQQATINATHTEIFGQLELRNPNITQKQIHYWWTKLMKKKYERNQNQLISTHLLLNENDYNIIFMDLNGDVKYIGFITPPFQKLINNNEILVDATYKTNALKYELYAIIGQIDGAGFSAAYLFLDNAKKNNGIRTSILTNFFQELKKIGLKNIEYFLTDKDFSQINAAQSTWPDAKIQICLWHAKRALKKKLSDNELKNFSHHSLLNSNQQYDFIDRQWILSFVSSTTTNSLNNVAFCPKNLRSEVLDLFVKHYHQHPLIPFSQNEFLSFQTIQESAVKEMYLLCYKHNLIHLWAYLWTNWYQDDMWILWARSASPEKICVFKTTMLTESHWKVIKRDYLPKFFRPRLDLVTYITITRLIPHNEATLNKYLMGRQEPSWRKDFKHNWKELSKRKPSQTSNYLTDSEKWICSCPYFLTNRFFICKHLINIVKENISPKFFKEVQRQGVYPLLGMKAHDFPLNQNNIDYITTGTTRVSNSLDNFQEEESTEIFVEIENTLERALQIIREQHALSNIRWAKSINKNIEGVRKIVNDINRYNNRITNPKTWKEHNNNTMFYE</sequence>
<evidence type="ECO:0000313" key="4">
    <source>
        <dbReference type="Proteomes" id="UP000022910"/>
    </source>
</evidence>
<name>A0A015K2T3_RHIIW</name>
<keyword evidence="4" id="KW-1185">Reference proteome</keyword>
<dbReference type="InterPro" id="IPR018289">
    <property type="entry name" value="MULE_transposase_dom"/>
</dbReference>
<organism evidence="3 4">
    <name type="scientific">Rhizophagus irregularis (strain DAOM 197198w)</name>
    <name type="common">Glomus intraradices</name>
    <dbReference type="NCBI Taxonomy" id="1432141"/>
    <lineage>
        <taxon>Eukaryota</taxon>
        <taxon>Fungi</taxon>
        <taxon>Fungi incertae sedis</taxon>
        <taxon>Mucoromycota</taxon>
        <taxon>Glomeromycotina</taxon>
        <taxon>Glomeromycetes</taxon>
        <taxon>Glomerales</taxon>
        <taxon>Glomeraceae</taxon>
        <taxon>Rhizophagus</taxon>
    </lineage>
</organism>
<keyword evidence="1" id="KW-0862">Zinc</keyword>
<dbReference type="Proteomes" id="UP000022910">
    <property type="component" value="Unassembled WGS sequence"/>
</dbReference>
<dbReference type="OrthoDB" id="2449435at2759"/>
<proteinExistence type="predicted"/>
<evidence type="ECO:0000256" key="1">
    <source>
        <dbReference type="PROSITE-ProRule" id="PRU00325"/>
    </source>
</evidence>
<dbReference type="EMBL" id="JEMT01028790">
    <property type="protein sequence ID" value="EXX53711.1"/>
    <property type="molecule type" value="Genomic_DNA"/>
</dbReference>
<dbReference type="Pfam" id="PF10551">
    <property type="entry name" value="MULE"/>
    <property type="match status" value="1"/>
</dbReference>
<dbReference type="HOGENOM" id="CLU_433859_0_0_1"/>
<keyword evidence="1" id="KW-0479">Metal-binding</keyword>